<evidence type="ECO:0000313" key="2">
    <source>
        <dbReference type="Proteomes" id="UP000838878"/>
    </source>
</evidence>
<name>A0A8J9UXG2_9NEOP</name>
<protein>
    <recommendedName>
        <fullName evidence="3">PiggyBac transposable element-derived protein 4 C-terminal zinc-ribbon domain-containing protein</fullName>
    </recommendedName>
</protein>
<dbReference type="AlphaFoldDB" id="A0A8J9UXG2"/>
<accession>A0A8J9UXG2</accession>
<dbReference type="EMBL" id="OV170231">
    <property type="protein sequence ID" value="CAH0716300.1"/>
    <property type="molecule type" value="Genomic_DNA"/>
</dbReference>
<keyword evidence="2" id="KW-1185">Reference proteome</keyword>
<sequence>MLFVESLNTPSGVRLRRTKYFKRQSRVQPDEQQREVRKQVSEPQLTAVAHVLQKHESYPQYSSSKLIRRPRTEQAVGSLLIRTVEVVDRQPATTAATATTATITTPTSSFESVITESAPAQTQARASHTPAVRSGPPLSCNFCWNTVDECGRILRRKTQYHCPECRTNLCIVPCFHEYHDGPETEPTAVAR</sequence>
<gene>
    <name evidence="1" type="ORF">BINO364_LOCUS3093</name>
</gene>
<dbReference type="Proteomes" id="UP000838878">
    <property type="component" value="Chromosome 11"/>
</dbReference>
<proteinExistence type="predicted"/>
<organism evidence="1 2">
    <name type="scientific">Brenthis ino</name>
    <name type="common">lesser marbled fritillary</name>
    <dbReference type="NCBI Taxonomy" id="405034"/>
    <lineage>
        <taxon>Eukaryota</taxon>
        <taxon>Metazoa</taxon>
        <taxon>Ecdysozoa</taxon>
        <taxon>Arthropoda</taxon>
        <taxon>Hexapoda</taxon>
        <taxon>Insecta</taxon>
        <taxon>Pterygota</taxon>
        <taxon>Neoptera</taxon>
        <taxon>Endopterygota</taxon>
        <taxon>Lepidoptera</taxon>
        <taxon>Glossata</taxon>
        <taxon>Ditrysia</taxon>
        <taxon>Papilionoidea</taxon>
        <taxon>Nymphalidae</taxon>
        <taxon>Heliconiinae</taxon>
        <taxon>Argynnini</taxon>
        <taxon>Brenthis</taxon>
    </lineage>
</organism>
<reference evidence="1" key="1">
    <citation type="submission" date="2021-12" db="EMBL/GenBank/DDBJ databases">
        <authorList>
            <person name="Martin H S."/>
        </authorList>
    </citation>
    <scope>NUCLEOTIDE SEQUENCE</scope>
</reference>
<evidence type="ECO:0008006" key="3">
    <source>
        <dbReference type="Google" id="ProtNLM"/>
    </source>
</evidence>
<feature type="non-terminal residue" evidence="1">
    <location>
        <position position="191"/>
    </location>
</feature>
<evidence type="ECO:0000313" key="1">
    <source>
        <dbReference type="EMBL" id="CAH0716300.1"/>
    </source>
</evidence>
<dbReference type="OrthoDB" id="1925334at2759"/>